<proteinExistence type="predicted"/>
<dbReference type="AlphaFoldDB" id="A0A9N9JBS0"/>
<feature type="non-terminal residue" evidence="2">
    <location>
        <position position="70"/>
    </location>
</feature>
<evidence type="ECO:0000313" key="2">
    <source>
        <dbReference type="EMBL" id="CAG8768584.1"/>
    </source>
</evidence>
<dbReference type="OrthoDB" id="10462800at2759"/>
<keyword evidence="3" id="KW-1185">Reference proteome</keyword>
<evidence type="ECO:0000256" key="1">
    <source>
        <dbReference type="SAM" id="MobiDB-lite"/>
    </source>
</evidence>
<reference evidence="2" key="1">
    <citation type="submission" date="2021-06" db="EMBL/GenBank/DDBJ databases">
        <authorList>
            <person name="Kallberg Y."/>
            <person name="Tangrot J."/>
            <person name="Rosling A."/>
        </authorList>
    </citation>
    <scope>NUCLEOTIDE SEQUENCE</scope>
    <source>
        <strain evidence="2">MA453B</strain>
    </source>
</reference>
<dbReference type="Proteomes" id="UP000789405">
    <property type="component" value="Unassembled WGS sequence"/>
</dbReference>
<comment type="caution">
    <text evidence="2">The sequence shown here is derived from an EMBL/GenBank/DDBJ whole genome shotgun (WGS) entry which is preliminary data.</text>
</comment>
<dbReference type="EMBL" id="CAJVPY010018777">
    <property type="protein sequence ID" value="CAG8768584.1"/>
    <property type="molecule type" value="Genomic_DNA"/>
</dbReference>
<feature type="region of interest" description="Disordered" evidence="1">
    <location>
        <begin position="44"/>
        <end position="70"/>
    </location>
</feature>
<name>A0A9N9JBS0_9GLOM</name>
<protein>
    <submittedName>
        <fullName evidence="2">15231_t:CDS:1</fullName>
    </submittedName>
</protein>
<gene>
    <name evidence="2" type="ORF">DERYTH_LOCUS18471</name>
</gene>
<evidence type="ECO:0000313" key="3">
    <source>
        <dbReference type="Proteomes" id="UP000789405"/>
    </source>
</evidence>
<organism evidence="2 3">
    <name type="scientific">Dentiscutata erythropus</name>
    <dbReference type="NCBI Taxonomy" id="1348616"/>
    <lineage>
        <taxon>Eukaryota</taxon>
        <taxon>Fungi</taxon>
        <taxon>Fungi incertae sedis</taxon>
        <taxon>Mucoromycota</taxon>
        <taxon>Glomeromycotina</taxon>
        <taxon>Glomeromycetes</taxon>
        <taxon>Diversisporales</taxon>
        <taxon>Gigasporaceae</taxon>
        <taxon>Dentiscutata</taxon>
    </lineage>
</organism>
<sequence length="70" mass="8226">MLTKLHSQDNFEEHELPLQYHKELYQDNSYQDELYQDNSYQNKLQNESCPNESSSQVKPSTCNKALTNEG</sequence>
<accession>A0A9N9JBS0</accession>